<dbReference type="InterPro" id="IPR029063">
    <property type="entry name" value="SAM-dependent_MTases_sf"/>
</dbReference>
<keyword evidence="5" id="KW-0949">S-adenosyl-L-methionine</keyword>
<dbReference type="PANTHER" id="PTHR47816:SF4">
    <property type="entry name" value="RIBOSOMAL RNA SMALL SUBUNIT METHYLTRANSFERASE C"/>
    <property type="match status" value="1"/>
</dbReference>
<dbReference type="PATRIC" id="fig|465721.4.peg.2681"/>
<keyword evidence="2" id="KW-0698">rRNA processing</keyword>
<dbReference type="InterPro" id="IPR046977">
    <property type="entry name" value="RsmC/RlmG"/>
</dbReference>
<dbReference type="Proteomes" id="UP000070250">
    <property type="component" value="Chromosome"/>
</dbReference>
<keyword evidence="3 7" id="KW-0489">Methyltransferase</keyword>
<dbReference type="GO" id="GO:0032259">
    <property type="term" value="P:methylation"/>
    <property type="evidence" value="ECO:0007669"/>
    <property type="project" value="UniProtKB-KW"/>
</dbReference>
<dbReference type="GO" id="GO:0003676">
    <property type="term" value="F:nucleic acid binding"/>
    <property type="evidence" value="ECO:0007669"/>
    <property type="project" value="InterPro"/>
</dbReference>
<dbReference type="InterPro" id="IPR007848">
    <property type="entry name" value="Small_mtfrase_dom"/>
</dbReference>
<organism evidence="7 8">
    <name type="scientific">Steroidobacter denitrificans</name>
    <dbReference type="NCBI Taxonomy" id="465721"/>
    <lineage>
        <taxon>Bacteria</taxon>
        <taxon>Pseudomonadati</taxon>
        <taxon>Pseudomonadota</taxon>
        <taxon>Gammaproteobacteria</taxon>
        <taxon>Steroidobacterales</taxon>
        <taxon>Steroidobacteraceae</taxon>
        <taxon>Steroidobacter</taxon>
    </lineage>
</organism>
<evidence type="ECO:0000313" key="7">
    <source>
        <dbReference type="EMBL" id="AMN47910.1"/>
    </source>
</evidence>
<dbReference type="PANTHER" id="PTHR47816">
    <property type="entry name" value="RIBOSOMAL RNA SMALL SUBUNIT METHYLTRANSFERASE C"/>
    <property type="match status" value="1"/>
</dbReference>
<evidence type="ECO:0000256" key="4">
    <source>
        <dbReference type="ARBA" id="ARBA00022679"/>
    </source>
</evidence>
<keyword evidence="1" id="KW-0963">Cytoplasm</keyword>
<evidence type="ECO:0000259" key="6">
    <source>
        <dbReference type="Pfam" id="PF05175"/>
    </source>
</evidence>
<dbReference type="PROSITE" id="PS00092">
    <property type="entry name" value="N6_MTASE"/>
    <property type="match status" value="1"/>
</dbReference>
<dbReference type="KEGG" id="sdf:ACG33_12540"/>
<accession>A0A127FDT2</accession>
<evidence type="ECO:0000256" key="2">
    <source>
        <dbReference type="ARBA" id="ARBA00022552"/>
    </source>
</evidence>
<evidence type="ECO:0000256" key="5">
    <source>
        <dbReference type="ARBA" id="ARBA00022691"/>
    </source>
</evidence>
<dbReference type="OrthoDB" id="9816072at2"/>
<dbReference type="Pfam" id="PF05175">
    <property type="entry name" value="MTS"/>
    <property type="match status" value="1"/>
</dbReference>
<keyword evidence="4 7" id="KW-0808">Transferase</keyword>
<evidence type="ECO:0000256" key="3">
    <source>
        <dbReference type="ARBA" id="ARBA00022603"/>
    </source>
</evidence>
<dbReference type="GO" id="GO:0008170">
    <property type="term" value="F:N-methyltransferase activity"/>
    <property type="evidence" value="ECO:0007669"/>
    <property type="project" value="UniProtKB-ARBA"/>
</dbReference>
<dbReference type="Gene3D" id="3.40.50.150">
    <property type="entry name" value="Vaccinia Virus protein VP39"/>
    <property type="match status" value="2"/>
</dbReference>
<proteinExistence type="predicted"/>
<dbReference type="EMBL" id="CP011971">
    <property type="protein sequence ID" value="AMN47910.1"/>
    <property type="molecule type" value="Genomic_DNA"/>
</dbReference>
<evidence type="ECO:0000313" key="8">
    <source>
        <dbReference type="Proteomes" id="UP000070250"/>
    </source>
</evidence>
<protein>
    <submittedName>
        <fullName evidence="7">16S rRNA methyltransferase</fullName>
    </submittedName>
</protein>
<evidence type="ECO:0000256" key="1">
    <source>
        <dbReference type="ARBA" id="ARBA00022490"/>
    </source>
</evidence>
<dbReference type="SUPFAM" id="SSF53335">
    <property type="entry name" value="S-adenosyl-L-methionine-dependent methyltransferases"/>
    <property type="match status" value="1"/>
</dbReference>
<reference evidence="7 8" key="1">
    <citation type="submission" date="2015-06" db="EMBL/GenBank/DDBJ databases">
        <title>A Comprehensive Approach to Explore the Metabolic and Phylogenetic Diversity of Bacterial Steroid Degradation in the Environment: Testosterone as an Example.</title>
        <authorList>
            <person name="Yang F.-C."/>
            <person name="Chen Y.-L."/>
            <person name="Yu C.-P."/>
            <person name="Tang S.-L."/>
            <person name="Wang P.-H."/>
            <person name="Ismail W."/>
            <person name="Wang C.-H."/>
            <person name="Yang C.-Y."/>
            <person name="Chiang Y.-R."/>
        </authorList>
    </citation>
    <scope>NUCLEOTIDE SEQUENCE [LARGE SCALE GENOMIC DNA]</scope>
    <source>
        <strain evidence="7 8">DSM 18526</strain>
    </source>
</reference>
<dbReference type="InterPro" id="IPR002052">
    <property type="entry name" value="DNA_methylase_N6_adenine_CS"/>
</dbReference>
<sequence>MDSSATDAVLDTLFLPIRHGRLAWPSGGTCLDAADGNAPAVLFLRARAGGVLSGCRLPGLVCEQTFKPEVDELMHTGHPVILPGEDPPVPGGYALVLVLPPRQRDEARTLLARAVMAAAPGGRVLACASNNEGARSVQADLERLAGPVEVMVKNKCRVFWSGPLQGAADPMLAQAWVRLDAPRRIAGGRYVSRPGLFAWDRIDPASALLGSLLPLDLAGHAADLGAGHGYLSVQLLERCPGIEALDVIDAERRALDLARVNLAPFQARIAIDFLWHDVMAGLARRYDVIVTNPPFHAQRGADRPDIGRRFLAAAAQALAGGGRLWLVANRHLPYEAELARGFAAVHTIAQAGGFKVIEAVKARRQASRAAVSR</sequence>
<name>A0A127FDT2_STEDE</name>
<gene>
    <name evidence="7" type="ORF">ACG33_12540</name>
</gene>
<keyword evidence="8" id="KW-1185">Reference proteome</keyword>
<dbReference type="GO" id="GO:0006364">
    <property type="term" value="P:rRNA processing"/>
    <property type="evidence" value="ECO:0007669"/>
    <property type="project" value="UniProtKB-KW"/>
</dbReference>
<dbReference type="STRING" id="465721.ACG33_12540"/>
<dbReference type="CDD" id="cd02440">
    <property type="entry name" value="AdoMet_MTases"/>
    <property type="match status" value="1"/>
</dbReference>
<dbReference type="AlphaFoldDB" id="A0A127FDT2"/>
<feature type="domain" description="Methyltransferase small" evidence="6">
    <location>
        <begin position="191"/>
        <end position="357"/>
    </location>
</feature>
<dbReference type="GO" id="GO:0008757">
    <property type="term" value="F:S-adenosylmethionine-dependent methyltransferase activity"/>
    <property type="evidence" value="ECO:0007669"/>
    <property type="project" value="InterPro"/>
</dbReference>